<sequence length="73" mass="8541">MRRRCLQSQKDDPGKPSETDCKRMSKILAVAAIRKRPEMFYVQESWSIIRNIPRDEMCQHNQMVRNGLAGNGY</sequence>
<keyword evidence="3" id="KW-1185">Reference proteome</keyword>
<dbReference type="EMBL" id="BMAW01000766">
    <property type="protein sequence ID" value="GFS70593.1"/>
    <property type="molecule type" value="Genomic_DNA"/>
</dbReference>
<gene>
    <name evidence="2" type="ORF">NPIL_320361</name>
</gene>
<comment type="caution">
    <text evidence="2">The sequence shown here is derived from an EMBL/GenBank/DDBJ whole genome shotgun (WGS) entry which is preliminary data.</text>
</comment>
<organism evidence="2 3">
    <name type="scientific">Nephila pilipes</name>
    <name type="common">Giant wood spider</name>
    <name type="synonym">Nephila maculata</name>
    <dbReference type="NCBI Taxonomy" id="299642"/>
    <lineage>
        <taxon>Eukaryota</taxon>
        <taxon>Metazoa</taxon>
        <taxon>Ecdysozoa</taxon>
        <taxon>Arthropoda</taxon>
        <taxon>Chelicerata</taxon>
        <taxon>Arachnida</taxon>
        <taxon>Araneae</taxon>
        <taxon>Araneomorphae</taxon>
        <taxon>Entelegynae</taxon>
        <taxon>Araneoidea</taxon>
        <taxon>Nephilidae</taxon>
        <taxon>Nephila</taxon>
    </lineage>
</organism>
<feature type="region of interest" description="Disordered" evidence="1">
    <location>
        <begin position="1"/>
        <end position="20"/>
    </location>
</feature>
<reference evidence="2" key="1">
    <citation type="submission" date="2020-08" db="EMBL/GenBank/DDBJ databases">
        <title>Multicomponent nature underlies the extraordinary mechanical properties of spider dragline silk.</title>
        <authorList>
            <person name="Kono N."/>
            <person name="Nakamura H."/>
            <person name="Mori M."/>
            <person name="Yoshida Y."/>
            <person name="Ohtoshi R."/>
            <person name="Malay A.D."/>
            <person name="Moran D.A.P."/>
            <person name="Tomita M."/>
            <person name="Numata K."/>
            <person name="Arakawa K."/>
        </authorList>
    </citation>
    <scope>NUCLEOTIDE SEQUENCE</scope>
</reference>
<dbReference type="Proteomes" id="UP000887013">
    <property type="component" value="Unassembled WGS sequence"/>
</dbReference>
<evidence type="ECO:0000313" key="2">
    <source>
        <dbReference type="EMBL" id="GFS70593.1"/>
    </source>
</evidence>
<proteinExistence type="predicted"/>
<feature type="compositionally biased region" description="Basic and acidic residues" evidence="1">
    <location>
        <begin position="9"/>
        <end position="20"/>
    </location>
</feature>
<accession>A0A8X6T0W1</accession>
<evidence type="ECO:0000256" key="1">
    <source>
        <dbReference type="SAM" id="MobiDB-lite"/>
    </source>
</evidence>
<protein>
    <submittedName>
        <fullName evidence="2">Uncharacterized protein</fullName>
    </submittedName>
</protein>
<name>A0A8X6T0W1_NEPPI</name>
<evidence type="ECO:0000313" key="3">
    <source>
        <dbReference type="Proteomes" id="UP000887013"/>
    </source>
</evidence>
<dbReference type="AlphaFoldDB" id="A0A8X6T0W1"/>